<proteinExistence type="inferred from homology"/>
<comment type="subcellular location">
    <subcellularLocation>
        <location evidence="1">Secreted</location>
    </subcellularLocation>
</comment>
<dbReference type="EMBL" id="CAXITT010000555">
    <property type="protein sequence ID" value="CAL1543538.1"/>
    <property type="molecule type" value="Genomic_DNA"/>
</dbReference>
<dbReference type="GO" id="GO:0045597">
    <property type="term" value="P:positive regulation of cell differentiation"/>
    <property type="evidence" value="ECO:0007669"/>
    <property type="project" value="TreeGrafter"/>
</dbReference>
<comment type="similarity">
    <text evidence="2">Belongs to the CCN family.</text>
</comment>
<dbReference type="SMART" id="SM00209">
    <property type="entry name" value="TSP1"/>
    <property type="match status" value="1"/>
</dbReference>
<dbReference type="SMART" id="SM00041">
    <property type="entry name" value="CT"/>
    <property type="match status" value="1"/>
</dbReference>
<dbReference type="SMART" id="SM00121">
    <property type="entry name" value="IB"/>
    <property type="match status" value="1"/>
</dbReference>
<dbReference type="PANTHER" id="PTHR11348">
    <property type="entry name" value="CONNECTIVE TISSUE GROWTH FACTOR-RELATED"/>
    <property type="match status" value="1"/>
</dbReference>
<evidence type="ECO:0000259" key="7">
    <source>
        <dbReference type="PROSITE" id="PS01225"/>
    </source>
</evidence>
<evidence type="ECO:0000313" key="10">
    <source>
        <dbReference type="EMBL" id="CAL1543538.1"/>
    </source>
</evidence>
<evidence type="ECO:0008006" key="12">
    <source>
        <dbReference type="Google" id="ProtNLM"/>
    </source>
</evidence>
<dbReference type="InterPro" id="IPR006207">
    <property type="entry name" value="Cys_knot_C"/>
</dbReference>
<comment type="caution">
    <text evidence="6">Lacks conserved residue(s) required for the propagation of feature annotation.</text>
</comment>
<dbReference type="PROSITE" id="PS00222">
    <property type="entry name" value="IGFBP_N_1"/>
    <property type="match status" value="1"/>
</dbReference>
<dbReference type="InterPro" id="IPR017891">
    <property type="entry name" value="Insulin_GF-bd_Cys-rich_CS"/>
</dbReference>
<dbReference type="InterPro" id="IPR036383">
    <property type="entry name" value="TSP1_rpt_sf"/>
</dbReference>
<dbReference type="GO" id="GO:0031012">
    <property type="term" value="C:extracellular matrix"/>
    <property type="evidence" value="ECO:0007669"/>
    <property type="project" value="TreeGrafter"/>
</dbReference>
<protein>
    <recommendedName>
        <fullName evidence="12">Connective tissue growth factor</fullName>
    </recommendedName>
</protein>
<evidence type="ECO:0000256" key="1">
    <source>
        <dbReference type="ARBA" id="ARBA00004613"/>
    </source>
</evidence>
<dbReference type="SMART" id="SM00214">
    <property type="entry name" value="VWC"/>
    <property type="match status" value="1"/>
</dbReference>
<dbReference type="Pfam" id="PF19035">
    <property type="entry name" value="TSP1_CCN"/>
    <property type="match status" value="1"/>
</dbReference>
<dbReference type="InterPro" id="IPR000884">
    <property type="entry name" value="TSP1_rpt"/>
</dbReference>
<evidence type="ECO:0000256" key="6">
    <source>
        <dbReference type="PROSITE-ProRule" id="PRU00039"/>
    </source>
</evidence>
<evidence type="ECO:0000256" key="3">
    <source>
        <dbReference type="ARBA" id="ARBA00022525"/>
    </source>
</evidence>
<evidence type="ECO:0000256" key="2">
    <source>
        <dbReference type="ARBA" id="ARBA00008125"/>
    </source>
</evidence>
<dbReference type="GO" id="GO:0007165">
    <property type="term" value="P:signal transduction"/>
    <property type="evidence" value="ECO:0007669"/>
    <property type="project" value="InterPro"/>
</dbReference>
<dbReference type="PROSITE" id="PS01225">
    <property type="entry name" value="CTCK_2"/>
    <property type="match status" value="1"/>
</dbReference>
<dbReference type="Proteomes" id="UP001497497">
    <property type="component" value="Unassembled WGS sequence"/>
</dbReference>
<dbReference type="SUPFAM" id="SSF82895">
    <property type="entry name" value="TSP-1 type 1 repeat"/>
    <property type="match status" value="1"/>
</dbReference>
<comment type="caution">
    <text evidence="10">The sequence shown here is derived from an EMBL/GenBank/DDBJ whole genome shotgun (WGS) entry which is preliminary data.</text>
</comment>
<name>A0AAV2I9Y5_LYMST</name>
<keyword evidence="4" id="KW-0732">Signal</keyword>
<dbReference type="GO" id="GO:0005615">
    <property type="term" value="C:extracellular space"/>
    <property type="evidence" value="ECO:0007669"/>
    <property type="project" value="TreeGrafter"/>
</dbReference>
<evidence type="ECO:0000259" key="8">
    <source>
        <dbReference type="PROSITE" id="PS50184"/>
    </source>
</evidence>
<dbReference type="InterPro" id="IPR000867">
    <property type="entry name" value="IGFBP-like"/>
</dbReference>
<feature type="domain" description="CTCK" evidence="7">
    <location>
        <begin position="310"/>
        <end position="383"/>
    </location>
</feature>
<dbReference type="GO" id="GO:0008201">
    <property type="term" value="F:heparin binding"/>
    <property type="evidence" value="ECO:0007669"/>
    <property type="project" value="TreeGrafter"/>
</dbReference>
<keyword evidence="11" id="KW-1185">Reference proteome</keyword>
<dbReference type="Pfam" id="PF00219">
    <property type="entry name" value="IGFBP"/>
    <property type="match status" value="1"/>
</dbReference>
<dbReference type="GO" id="GO:0007155">
    <property type="term" value="P:cell adhesion"/>
    <property type="evidence" value="ECO:0007669"/>
    <property type="project" value="TreeGrafter"/>
</dbReference>
<sequence>MPRRQLTFCDVTMVARINVYRGCQLAVIAAVSVLLAAHEQAEVNSPCLGCRLFNLVNRNNPDDKKDSGFCQYPCQCPHEELICEEGVTRVKDGCSCCYMCARQMGDLCSKKDRCDTAKGLVCDNKNDNSTGICRGKDKNPCIVGAVVFKDGEKFQPQCSLMCTCQNGFYGCVNTCPHELQRPSEQTCREPKLVKVNNKCCREWTCEKMVSLVSSGHRGLESQNLMNPKYLRHSTDSPSSTTPLPAATYSRPCQGEETDWSQCSVTCGVGVSMRIVVDKYTCQRFPETQLCYFRPCNVNLSTAVRLGPAKCTPTTRSTGRQHIHFQGCTSVRDYKLKFCTNCKKKKCCYPMRTKSKDMEFECSGKREMMKFLWVKKCRCDDQCYVRDQRRSQSDSRRYSHAWRNRRNKRFQK</sequence>
<dbReference type="PANTHER" id="PTHR11348:SF17">
    <property type="entry name" value="CCN"/>
    <property type="match status" value="1"/>
</dbReference>
<reference evidence="10 11" key="1">
    <citation type="submission" date="2024-04" db="EMBL/GenBank/DDBJ databases">
        <authorList>
            <consortium name="Genoscope - CEA"/>
            <person name="William W."/>
        </authorList>
    </citation>
    <scope>NUCLEOTIDE SEQUENCE [LARGE SCALE GENOMIC DNA]</scope>
</reference>
<evidence type="ECO:0000256" key="5">
    <source>
        <dbReference type="ARBA" id="ARBA00023157"/>
    </source>
</evidence>
<dbReference type="PROSITE" id="PS50092">
    <property type="entry name" value="TSP1"/>
    <property type="match status" value="1"/>
</dbReference>
<evidence type="ECO:0000313" key="11">
    <source>
        <dbReference type="Proteomes" id="UP001497497"/>
    </source>
</evidence>
<organism evidence="10 11">
    <name type="scientific">Lymnaea stagnalis</name>
    <name type="common">Great pond snail</name>
    <name type="synonym">Helix stagnalis</name>
    <dbReference type="NCBI Taxonomy" id="6523"/>
    <lineage>
        <taxon>Eukaryota</taxon>
        <taxon>Metazoa</taxon>
        <taxon>Spiralia</taxon>
        <taxon>Lophotrochozoa</taxon>
        <taxon>Mollusca</taxon>
        <taxon>Gastropoda</taxon>
        <taxon>Heterobranchia</taxon>
        <taxon>Euthyneura</taxon>
        <taxon>Panpulmonata</taxon>
        <taxon>Hygrophila</taxon>
        <taxon>Lymnaeoidea</taxon>
        <taxon>Lymnaeidae</taxon>
        <taxon>Lymnaea</taxon>
    </lineage>
</organism>
<dbReference type="InterPro" id="IPR050941">
    <property type="entry name" value="CCN"/>
</dbReference>
<dbReference type="InterPro" id="IPR009030">
    <property type="entry name" value="Growth_fac_rcpt_cys_sf"/>
</dbReference>
<dbReference type="Gene3D" id="2.20.100.10">
    <property type="entry name" value="Thrombospondin type-1 (TSP1) repeat"/>
    <property type="match status" value="1"/>
</dbReference>
<evidence type="ECO:0000259" key="9">
    <source>
        <dbReference type="PROSITE" id="PS51323"/>
    </source>
</evidence>
<keyword evidence="3" id="KW-0964">Secreted</keyword>
<dbReference type="GO" id="GO:0005178">
    <property type="term" value="F:integrin binding"/>
    <property type="evidence" value="ECO:0007669"/>
    <property type="project" value="TreeGrafter"/>
</dbReference>
<dbReference type="AlphaFoldDB" id="A0AAV2I9Y5"/>
<gene>
    <name evidence="10" type="ORF">GSLYS_00017072001</name>
</gene>
<accession>A0AAV2I9Y5</accession>
<dbReference type="InterPro" id="IPR001007">
    <property type="entry name" value="VWF_dom"/>
</dbReference>
<feature type="domain" description="IGFBP N-terminal" evidence="9">
    <location>
        <begin position="66"/>
        <end position="136"/>
    </location>
</feature>
<dbReference type="PROSITE" id="PS50184">
    <property type="entry name" value="VWFC_2"/>
    <property type="match status" value="1"/>
</dbReference>
<feature type="domain" description="VWFC" evidence="8">
    <location>
        <begin position="139"/>
        <end position="206"/>
    </location>
</feature>
<keyword evidence="5" id="KW-1015">Disulfide bond</keyword>
<dbReference type="SUPFAM" id="SSF57184">
    <property type="entry name" value="Growth factor receptor domain"/>
    <property type="match status" value="1"/>
</dbReference>
<evidence type="ECO:0000256" key="4">
    <source>
        <dbReference type="ARBA" id="ARBA00022729"/>
    </source>
</evidence>
<dbReference type="InterPro" id="IPR043973">
    <property type="entry name" value="TSP1_CCN"/>
</dbReference>
<dbReference type="PROSITE" id="PS51323">
    <property type="entry name" value="IGFBP_N_2"/>
    <property type="match status" value="1"/>
</dbReference>